<dbReference type="InterPro" id="IPR027417">
    <property type="entry name" value="P-loop_NTPase"/>
</dbReference>
<feature type="coiled-coil region" evidence="20">
    <location>
        <begin position="859"/>
        <end position="896"/>
    </location>
</feature>
<comment type="cofactor">
    <cofactor evidence="1">
        <name>Zn(2+)</name>
        <dbReference type="ChEBI" id="CHEBI:29105"/>
    </cofactor>
</comment>
<keyword evidence="12" id="KW-0067">ATP-binding</keyword>
<feature type="coiled-coil region" evidence="20">
    <location>
        <begin position="642"/>
        <end position="818"/>
    </location>
</feature>
<dbReference type="EMBL" id="JANEYF010000144">
    <property type="protein sequence ID" value="KAJ8971927.1"/>
    <property type="molecule type" value="Genomic_DNA"/>
</dbReference>
<feature type="coiled-coil region" evidence="20">
    <location>
        <begin position="943"/>
        <end position="991"/>
    </location>
</feature>
<keyword evidence="14 20" id="KW-0175">Coiled coil</keyword>
<evidence type="ECO:0000256" key="11">
    <source>
        <dbReference type="ARBA" id="ARBA00022833"/>
    </source>
</evidence>
<dbReference type="InterPro" id="IPR038729">
    <property type="entry name" value="Rad50/SbcC_AAA"/>
</dbReference>
<dbReference type="PROSITE" id="PS51131">
    <property type="entry name" value="ZN_HOOK"/>
    <property type="match status" value="1"/>
</dbReference>
<evidence type="ECO:0000256" key="16">
    <source>
        <dbReference type="ARBA" id="ARBA00023242"/>
    </source>
</evidence>
<evidence type="ECO:0000256" key="20">
    <source>
        <dbReference type="SAM" id="Coils"/>
    </source>
</evidence>
<dbReference type="Gene3D" id="3.40.50.300">
    <property type="entry name" value="P-loop containing nucleotide triphosphate hydrolases"/>
    <property type="match status" value="2"/>
</dbReference>
<evidence type="ECO:0000313" key="22">
    <source>
        <dbReference type="EMBL" id="KAJ8971927.1"/>
    </source>
</evidence>
<keyword evidence="15" id="KW-0234">DNA repair</keyword>
<dbReference type="Pfam" id="PF04423">
    <property type="entry name" value="Rad50_zn_hook"/>
    <property type="match status" value="1"/>
</dbReference>
<evidence type="ECO:0000259" key="21">
    <source>
        <dbReference type="PROSITE" id="PS51131"/>
    </source>
</evidence>
<evidence type="ECO:0000256" key="5">
    <source>
        <dbReference type="ARBA" id="ARBA00017893"/>
    </source>
</evidence>
<evidence type="ECO:0000313" key="23">
    <source>
        <dbReference type="Proteomes" id="UP001162156"/>
    </source>
</evidence>
<dbReference type="PANTHER" id="PTHR18867:SF12">
    <property type="entry name" value="DNA REPAIR PROTEIN RAD50"/>
    <property type="match status" value="1"/>
</dbReference>
<gene>
    <name evidence="22" type="ORF">NQ314_000476</name>
</gene>
<keyword evidence="23" id="KW-1185">Reference proteome</keyword>
<dbReference type="Pfam" id="PF13476">
    <property type="entry name" value="AAA_23"/>
    <property type="match status" value="1"/>
</dbReference>
<evidence type="ECO:0000256" key="12">
    <source>
        <dbReference type="ARBA" id="ARBA00022840"/>
    </source>
</evidence>
<keyword evidence="7 19" id="KW-0479">Metal-binding</keyword>
<dbReference type="FunFam" id="3.40.50.300:FF:000593">
    <property type="entry name" value="DNA repair protein RAD50"/>
    <property type="match status" value="1"/>
</dbReference>
<keyword evidence="13" id="KW-0460">Magnesium</keyword>
<feature type="binding site" evidence="19">
    <location>
        <position position="610"/>
    </location>
    <ligand>
        <name>Zn(2+)</name>
        <dbReference type="ChEBI" id="CHEBI:29105"/>
    </ligand>
</feature>
<evidence type="ECO:0000256" key="15">
    <source>
        <dbReference type="ARBA" id="ARBA00023204"/>
    </source>
</evidence>
<sequence>MALLHSLQICGVRSFSPENRETIYFNTPVTLFLGKNGCGKTTIIESIRFALTGELPAGSSNGQGFLNDPKISNKTSTKASVKIKFLDCQENSAWPLDEPKKLKEKFDEIFDAVKYNKCVDTIRKYIKEKQGNIKVFQERLSTKKFIKEDVERKRGKCDEKKNKLTEVRDKIKDKESETKPMEDRMKEILDLEGSLGTLQRKLTGKEAEKQGLIEQQNTIKEHISYIFEGSDEDLRNKIGSFQEEQESEENTIKDLEKRKKEVFLKSTEIGHNLQAVQVKIGQLKEEQKQHNKKIEENRELIEKARVKLQINSSTDLNNSKLVMSELQSALKQSEDMYEDLVKQNDQEEKELQNEIDELREKYVSTKQKISSKNGLIGEYQKKTRDINYKLEQLDTSDSQLRIVGETIKKHQNTLLNLKNSFNEVEKLQEIEELKEHIQVKEKFLDKLDREYRILQQNFVTEQKLESEKTIVIEKQGEINRIKTKHLQNFQKLFGDNIPERNYRRSVMDIQNKQELKYKALTDKINKLQKQVTTLEATIQHQTEKVESTQKELQNNKKKVANVCAGQPFIEVLNESHSKKEKLQRDKGQYSSAEIMYKAFINKFEKESPCCPVCQTDFSNKKSSVKEIILQLKNKIERIPNQLIQIDKDLKNEEELYNKLQQLTPVNDNIELLTNAKIPLMEEELNNTMKKLEDISSELVSEKKQFELNIINVPSNRSRQETEAEIDSVKAELSNLKNQYESNKMMVDSHRDRCQRLNTTIQNETQKQIDMQKLVQEKPLLEIQRDECTEKLMVLRTEVEELNDSLTNLEKELKAATEKKFNVVQSNRKTKEEMKNKIVSNKNMIVNIQILQSSIDLYIKNNSETKLKDAIAELAEYKTKEEKLEEAKNKISDLISIKKQNLAKQQINFRALTDNETLREKHKLESKLDEDINNLKKRIGDYNYKSIYEEKQKLQKRIDNYQREISSLTGQKEEILKQIEEIEDELEKPQNKNAYNNYKKQYYELRVQQIVIQDLSNYVNILERSVLQFHRERMVQINRTIRELWRNIYRGNDIDYIEIQTDESTIGGPNKRRTYNYKVVQVKKGIELEMRGRCSAGQKVLACLVIRMALAETFSAHCGILALDEPTTNLDKENILSLSDALSRIITVREKEKNFQLFIITHDEEFLNTLTRVQSLDSFWRVRRNEDGFSRVEKHLL</sequence>
<evidence type="ECO:0000256" key="1">
    <source>
        <dbReference type="ARBA" id="ARBA00001947"/>
    </source>
</evidence>
<protein>
    <recommendedName>
        <fullName evidence="5">DNA repair protein RAD50</fullName>
    </recommendedName>
</protein>
<dbReference type="GO" id="GO:0007004">
    <property type="term" value="P:telomere maintenance via telomerase"/>
    <property type="evidence" value="ECO:0007669"/>
    <property type="project" value="TreeGrafter"/>
</dbReference>
<comment type="caution">
    <text evidence="22">The sequence shown here is derived from an EMBL/GenBank/DDBJ whole genome shotgun (WGS) entry which is preliminary data.</text>
</comment>
<dbReference type="GO" id="GO:0043047">
    <property type="term" value="F:single-stranded telomeric DNA binding"/>
    <property type="evidence" value="ECO:0007669"/>
    <property type="project" value="TreeGrafter"/>
</dbReference>
<keyword evidence="10" id="KW-0378">Hydrolase</keyword>
<dbReference type="GO" id="GO:0006302">
    <property type="term" value="P:double-strand break repair"/>
    <property type="evidence" value="ECO:0007669"/>
    <property type="project" value="InterPro"/>
</dbReference>
<name>A0AAV8ZVB5_9CUCU</name>
<proteinExistence type="inferred from homology"/>
<evidence type="ECO:0000256" key="10">
    <source>
        <dbReference type="ARBA" id="ARBA00022801"/>
    </source>
</evidence>
<comment type="subcellular location">
    <subcellularLocation>
        <location evidence="3">Chromosome</location>
    </subcellularLocation>
    <subcellularLocation>
        <location evidence="2">Nucleus</location>
    </subcellularLocation>
</comment>
<evidence type="ECO:0000256" key="18">
    <source>
        <dbReference type="ARBA" id="ARBA00049360"/>
    </source>
</evidence>
<organism evidence="22 23">
    <name type="scientific">Rhamnusium bicolor</name>
    <dbReference type="NCBI Taxonomy" id="1586634"/>
    <lineage>
        <taxon>Eukaryota</taxon>
        <taxon>Metazoa</taxon>
        <taxon>Ecdysozoa</taxon>
        <taxon>Arthropoda</taxon>
        <taxon>Hexapoda</taxon>
        <taxon>Insecta</taxon>
        <taxon>Pterygota</taxon>
        <taxon>Neoptera</taxon>
        <taxon>Endopterygota</taxon>
        <taxon>Coleoptera</taxon>
        <taxon>Polyphaga</taxon>
        <taxon>Cucujiformia</taxon>
        <taxon>Chrysomeloidea</taxon>
        <taxon>Cerambycidae</taxon>
        <taxon>Lepturinae</taxon>
        <taxon>Rhagiini</taxon>
        <taxon>Rhamnusium</taxon>
    </lineage>
</organism>
<comment type="similarity">
    <text evidence="4">Belongs to the SMC family. RAD50 subfamily.</text>
</comment>
<dbReference type="SUPFAM" id="SSF52540">
    <property type="entry name" value="P-loop containing nucleoside triphosphate hydrolases"/>
    <property type="match status" value="2"/>
</dbReference>
<evidence type="ECO:0000256" key="4">
    <source>
        <dbReference type="ARBA" id="ARBA00009439"/>
    </source>
</evidence>
<dbReference type="GO" id="GO:0070192">
    <property type="term" value="P:chromosome organization involved in meiotic cell cycle"/>
    <property type="evidence" value="ECO:0007669"/>
    <property type="project" value="TreeGrafter"/>
</dbReference>
<dbReference type="GO" id="GO:0000794">
    <property type="term" value="C:condensed nuclear chromosome"/>
    <property type="evidence" value="ECO:0007669"/>
    <property type="project" value="TreeGrafter"/>
</dbReference>
<keyword evidence="11 19" id="KW-0862">Zinc</keyword>
<dbReference type="SUPFAM" id="SSF75712">
    <property type="entry name" value="Rad50 coiled-coil Zn hook"/>
    <property type="match status" value="1"/>
</dbReference>
<dbReference type="GO" id="GO:0000722">
    <property type="term" value="P:telomere maintenance via recombination"/>
    <property type="evidence" value="ECO:0007669"/>
    <property type="project" value="UniProtKB-ARBA"/>
</dbReference>
<feature type="coiled-coil region" evidence="20">
    <location>
        <begin position="238"/>
        <end position="368"/>
    </location>
</feature>
<dbReference type="GO" id="GO:0016887">
    <property type="term" value="F:ATP hydrolysis activity"/>
    <property type="evidence" value="ECO:0007669"/>
    <property type="project" value="InterPro"/>
</dbReference>
<feature type="coiled-coil region" evidence="20">
    <location>
        <begin position="407"/>
        <end position="450"/>
    </location>
</feature>
<dbReference type="PANTHER" id="PTHR18867">
    <property type="entry name" value="RAD50"/>
    <property type="match status" value="1"/>
</dbReference>
<feature type="coiled-coil region" evidence="20">
    <location>
        <begin position="510"/>
        <end position="558"/>
    </location>
</feature>
<keyword evidence="16" id="KW-0539">Nucleus</keyword>
<dbReference type="AlphaFoldDB" id="A0AAV8ZVB5"/>
<dbReference type="Proteomes" id="UP001162156">
    <property type="component" value="Unassembled WGS sequence"/>
</dbReference>
<feature type="coiled-coil region" evidence="20">
    <location>
        <begin position="150"/>
        <end position="177"/>
    </location>
</feature>
<keyword evidence="6" id="KW-0158">Chromosome</keyword>
<keyword evidence="8" id="KW-0547">Nucleotide-binding</keyword>
<accession>A0AAV8ZVB5</accession>
<reference evidence="22" key="1">
    <citation type="journal article" date="2023" name="Insect Mol. Biol.">
        <title>Genome sequencing provides insights into the evolution of gene families encoding plant cell wall-degrading enzymes in longhorned beetles.</title>
        <authorList>
            <person name="Shin N.R."/>
            <person name="Okamura Y."/>
            <person name="Kirsch R."/>
            <person name="Pauchet Y."/>
        </authorList>
    </citation>
    <scope>NUCLEOTIDE SEQUENCE</scope>
    <source>
        <strain evidence="22">RBIC_L_NR</strain>
    </source>
</reference>
<feature type="domain" description="Zinc-hook" evidence="21">
    <location>
        <begin position="565"/>
        <end position="664"/>
    </location>
</feature>
<feature type="binding site" evidence="19">
    <location>
        <position position="613"/>
    </location>
    <ligand>
        <name>Zn(2+)</name>
        <dbReference type="ChEBI" id="CHEBI:29105"/>
    </ligand>
</feature>
<dbReference type="InterPro" id="IPR013134">
    <property type="entry name" value="Zn_hook_RAD50"/>
</dbReference>
<evidence type="ECO:0000256" key="7">
    <source>
        <dbReference type="ARBA" id="ARBA00022723"/>
    </source>
</evidence>
<evidence type="ECO:0000256" key="6">
    <source>
        <dbReference type="ARBA" id="ARBA00022454"/>
    </source>
</evidence>
<evidence type="ECO:0000256" key="2">
    <source>
        <dbReference type="ARBA" id="ARBA00004123"/>
    </source>
</evidence>
<evidence type="ECO:0000256" key="3">
    <source>
        <dbReference type="ARBA" id="ARBA00004286"/>
    </source>
</evidence>
<comment type="catalytic activity">
    <reaction evidence="18">
        <text>ATP + H2O = ADP + phosphate + H(+)</text>
        <dbReference type="Rhea" id="RHEA:13065"/>
        <dbReference type="ChEBI" id="CHEBI:15377"/>
        <dbReference type="ChEBI" id="CHEBI:15378"/>
        <dbReference type="ChEBI" id="CHEBI:30616"/>
        <dbReference type="ChEBI" id="CHEBI:43474"/>
        <dbReference type="ChEBI" id="CHEBI:456216"/>
    </reaction>
</comment>
<evidence type="ECO:0000256" key="19">
    <source>
        <dbReference type="PROSITE-ProRule" id="PRU00471"/>
    </source>
</evidence>
<dbReference type="GO" id="GO:0003691">
    <property type="term" value="F:double-stranded telomeric DNA binding"/>
    <property type="evidence" value="ECO:0007669"/>
    <property type="project" value="TreeGrafter"/>
</dbReference>
<keyword evidence="17" id="KW-0469">Meiosis</keyword>
<evidence type="ECO:0000256" key="9">
    <source>
        <dbReference type="ARBA" id="ARBA00022763"/>
    </source>
</evidence>
<dbReference type="GO" id="GO:0046872">
    <property type="term" value="F:metal ion binding"/>
    <property type="evidence" value="ECO:0007669"/>
    <property type="project" value="UniProtKB-UniRule"/>
</dbReference>
<evidence type="ECO:0000256" key="13">
    <source>
        <dbReference type="ARBA" id="ARBA00022842"/>
    </source>
</evidence>
<evidence type="ECO:0000256" key="8">
    <source>
        <dbReference type="ARBA" id="ARBA00022741"/>
    </source>
</evidence>
<evidence type="ECO:0000256" key="17">
    <source>
        <dbReference type="ARBA" id="ARBA00023254"/>
    </source>
</evidence>
<dbReference type="GO" id="GO:0030870">
    <property type="term" value="C:Mre11 complex"/>
    <property type="evidence" value="ECO:0007669"/>
    <property type="project" value="UniProtKB-ARBA"/>
</dbReference>
<dbReference type="GO" id="GO:0051880">
    <property type="term" value="F:G-quadruplex DNA binding"/>
    <property type="evidence" value="ECO:0007669"/>
    <property type="project" value="TreeGrafter"/>
</dbReference>
<evidence type="ECO:0000256" key="14">
    <source>
        <dbReference type="ARBA" id="ARBA00023054"/>
    </source>
</evidence>
<keyword evidence="9" id="KW-0227">DNA damage</keyword>
<dbReference type="GO" id="GO:0005524">
    <property type="term" value="F:ATP binding"/>
    <property type="evidence" value="ECO:0007669"/>
    <property type="project" value="UniProtKB-KW"/>
</dbReference>